<dbReference type="Gene3D" id="3.30.420.110">
    <property type="entry name" value="MutS, connector domain"/>
    <property type="match status" value="1"/>
</dbReference>
<feature type="compositionally biased region" description="Polar residues" evidence="1">
    <location>
        <begin position="267"/>
        <end position="282"/>
    </location>
</feature>
<feature type="chain" id="PRO_5002939513" description="DNA mismatch repair protein MutS core domain-containing protein" evidence="2">
    <location>
        <begin position="25"/>
        <end position="669"/>
    </location>
</feature>
<dbReference type="InParanoid" id="C4JKV1"/>
<feature type="region of interest" description="Disordered" evidence="1">
    <location>
        <begin position="198"/>
        <end position="294"/>
    </location>
</feature>
<dbReference type="InterPro" id="IPR036187">
    <property type="entry name" value="DNA_mismatch_repair_MutS_sf"/>
</dbReference>
<dbReference type="InterPro" id="IPR036678">
    <property type="entry name" value="MutS_con_dom_sf"/>
</dbReference>
<dbReference type="VEuPathDB" id="FungiDB:UREG_00166"/>
<dbReference type="AlphaFoldDB" id="C4JKV1"/>
<dbReference type="PANTHER" id="PTHR36182:SF1">
    <property type="entry name" value="PROTEIN, PUTATIVE (AFU_ORTHOLOGUE AFUA_6G10930)-RELATED"/>
    <property type="match status" value="1"/>
</dbReference>
<dbReference type="HOGENOM" id="CLU_410603_0_0_1"/>
<feature type="region of interest" description="Disordered" evidence="1">
    <location>
        <begin position="626"/>
        <end position="669"/>
    </location>
</feature>
<dbReference type="EMBL" id="CH476615">
    <property type="protein sequence ID" value="EEP75320.1"/>
    <property type="molecule type" value="Genomic_DNA"/>
</dbReference>
<evidence type="ECO:0000313" key="4">
    <source>
        <dbReference type="EMBL" id="EEP75320.1"/>
    </source>
</evidence>
<feature type="domain" description="DNA mismatch repair protein MutS core" evidence="3">
    <location>
        <begin position="544"/>
        <end position="596"/>
    </location>
</feature>
<evidence type="ECO:0000256" key="2">
    <source>
        <dbReference type="SAM" id="SignalP"/>
    </source>
</evidence>
<dbReference type="STRING" id="336963.C4JKV1"/>
<dbReference type="PANTHER" id="PTHR36182">
    <property type="entry name" value="PROTEIN, PUTATIVE (AFU_ORTHOLOGUE AFUA_6G10930)-RELATED"/>
    <property type="match status" value="1"/>
</dbReference>
<dbReference type="Gene3D" id="2.70.50.70">
    <property type="match status" value="1"/>
</dbReference>
<sequence>MPSIYIVIIYLAAMVNSHMQLAQPFPIRSPLDKQSTNKDYSYAAPLKPDGSDYPCKGYHKDAFRATAKYQSGQDYSIKIAGGAPHGGGSCQISLSHDNGETFRVIKSIIGGCPLKKEYSFTVPRDAPPGNALLAWTWFNKIGNREMYMNCAQVTIVSGNKRGRAATATAFNSLPNIFTANINGEGRCKTREGADIIFPDIGPDVEYGPGGSGKPKKGFTCDDGGQPPDGAPALPSDTPQPSPTSGLQSNKSPISTSDFLGFERSSMPLPTSTGFSKSPANDTGNGGSCVQRFTPSRNSIKTLTPSYVPKPTSSAKLPPFLTAVNSNTSTVIPASVGPSMRALNLSRPRKYTAIVRLGYRHIQKHICYLQYHFAHGCNLSRWTLAKDLFYTGFLWNFGVTWWLFDRRLRREWNSPVGITVGLVEINNCSSRTDVATSRKPEHRPETRGSKDIELAKIRSIADSCGIAISSRPASDFATRDIDQDLARLLKNEHATGTLPQTDLKLAMGSAAALIKYLGAMSDPSNFGQYQLYQHDLSQYMKLDSAALRALNLMPGPRDGAKSMSLYGLLNHCKTPVGGRLLAQWLKQPLMNHNDIEKSVTSSGLICVTVSDRGIDISRARLCAISGHDGNGDKGGGKGEVKNHSQTCKERNTADAKGEDRSQKGVESSGP</sequence>
<reference evidence="5" key="1">
    <citation type="journal article" date="2009" name="Genome Res.">
        <title>Comparative genomic analyses of the human fungal pathogens Coccidioides and their relatives.</title>
        <authorList>
            <person name="Sharpton T.J."/>
            <person name="Stajich J.E."/>
            <person name="Rounsley S.D."/>
            <person name="Gardner M.J."/>
            <person name="Wortman J.R."/>
            <person name="Jordar V.S."/>
            <person name="Maiti R."/>
            <person name="Kodira C.D."/>
            <person name="Neafsey D.E."/>
            <person name="Zeng Q."/>
            <person name="Hung C.-Y."/>
            <person name="McMahan C."/>
            <person name="Muszewska A."/>
            <person name="Grynberg M."/>
            <person name="Mandel M.A."/>
            <person name="Kellner E.M."/>
            <person name="Barker B.M."/>
            <person name="Galgiani J.N."/>
            <person name="Orbach M.J."/>
            <person name="Kirkland T.N."/>
            <person name="Cole G.T."/>
            <person name="Henn M.R."/>
            <person name="Birren B.W."/>
            <person name="Taylor J.W."/>
        </authorList>
    </citation>
    <scope>NUCLEOTIDE SEQUENCE [LARGE SCALE GENOMIC DNA]</scope>
    <source>
        <strain evidence="5">UAMH 1704</strain>
    </source>
</reference>
<dbReference type="Pfam" id="PF05192">
    <property type="entry name" value="MutS_III"/>
    <property type="match status" value="1"/>
</dbReference>
<organism evidence="4 5">
    <name type="scientific">Uncinocarpus reesii (strain UAMH 1704)</name>
    <dbReference type="NCBI Taxonomy" id="336963"/>
    <lineage>
        <taxon>Eukaryota</taxon>
        <taxon>Fungi</taxon>
        <taxon>Dikarya</taxon>
        <taxon>Ascomycota</taxon>
        <taxon>Pezizomycotina</taxon>
        <taxon>Eurotiomycetes</taxon>
        <taxon>Eurotiomycetidae</taxon>
        <taxon>Onygenales</taxon>
        <taxon>Onygenaceae</taxon>
        <taxon>Uncinocarpus</taxon>
    </lineage>
</organism>
<dbReference type="eggNOG" id="KOG0219">
    <property type="taxonomic scope" value="Eukaryota"/>
</dbReference>
<protein>
    <recommendedName>
        <fullName evidence="3">DNA mismatch repair protein MutS core domain-containing protein</fullName>
    </recommendedName>
</protein>
<keyword evidence="2" id="KW-0732">Signal</keyword>
<feature type="signal peptide" evidence="2">
    <location>
        <begin position="1"/>
        <end position="24"/>
    </location>
</feature>
<dbReference type="KEGG" id="ure:UREG_00166"/>
<dbReference type="GO" id="GO:0005524">
    <property type="term" value="F:ATP binding"/>
    <property type="evidence" value="ECO:0007669"/>
    <property type="project" value="InterPro"/>
</dbReference>
<dbReference type="GO" id="GO:0030983">
    <property type="term" value="F:mismatched DNA binding"/>
    <property type="evidence" value="ECO:0007669"/>
    <property type="project" value="InterPro"/>
</dbReference>
<feature type="compositionally biased region" description="Polar residues" evidence="1">
    <location>
        <begin position="236"/>
        <end position="257"/>
    </location>
</feature>
<dbReference type="InterPro" id="IPR007696">
    <property type="entry name" value="DNA_mismatch_repair_MutS_core"/>
</dbReference>
<dbReference type="Gene3D" id="1.10.1420.10">
    <property type="match status" value="1"/>
</dbReference>
<accession>C4JKV1</accession>
<evidence type="ECO:0000256" key="1">
    <source>
        <dbReference type="SAM" id="MobiDB-lite"/>
    </source>
</evidence>
<gene>
    <name evidence="4" type="ORF">UREG_00166</name>
</gene>
<keyword evidence="5" id="KW-1185">Reference proteome</keyword>
<dbReference type="SUPFAM" id="SSF48334">
    <property type="entry name" value="DNA repair protein MutS, domain III"/>
    <property type="match status" value="1"/>
</dbReference>
<dbReference type="GeneID" id="8441386"/>
<proteinExistence type="predicted"/>
<evidence type="ECO:0000313" key="5">
    <source>
        <dbReference type="Proteomes" id="UP000002058"/>
    </source>
</evidence>
<name>C4JKV1_UNCRE</name>
<dbReference type="OrthoDB" id="2342176at2759"/>
<dbReference type="GO" id="GO:0006298">
    <property type="term" value="P:mismatch repair"/>
    <property type="evidence" value="ECO:0007669"/>
    <property type="project" value="InterPro"/>
</dbReference>
<evidence type="ECO:0000259" key="3">
    <source>
        <dbReference type="Pfam" id="PF05192"/>
    </source>
</evidence>
<feature type="compositionally biased region" description="Basic and acidic residues" evidence="1">
    <location>
        <begin position="628"/>
        <end position="662"/>
    </location>
</feature>
<dbReference type="Proteomes" id="UP000002058">
    <property type="component" value="Unassembled WGS sequence"/>
</dbReference>
<dbReference type="RefSeq" id="XP_002540653.1">
    <property type="nucleotide sequence ID" value="XM_002540607.1"/>
</dbReference>